<dbReference type="Pfam" id="PF10345">
    <property type="entry name" value="Cohesin_load"/>
    <property type="match status" value="1"/>
</dbReference>
<feature type="signal peptide" evidence="9">
    <location>
        <begin position="1"/>
        <end position="18"/>
    </location>
</feature>
<dbReference type="PANTHER" id="PTHR21394">
    <property type="entry name" value="MAU2 CHROMATID COHESION FACTOR HOMOLOG"/>
    <property type="match status" value="1"/>
</dbReference>
<dbReference type="Proteomes" id="UP000009131">
    <property type="component" value="Unassembled WGS sequence"/>
</dbReference>
<keyword evidence="7" id="KW-0131">Cell cycle</keyword>
<name>G7E164_MIXOS</name>
<keyword evidence="3" id="KW-0132">Cell division</keyword>
<reference evidence="10 11" key="1">
    <citation type="journal article" date="2011" name="J. Gen. Appl. Microbiol.">
        <title>Draft genome sequencing of the enigmatic basidiomycete Mixia osmundae.</title>
        <authorList>
            <person name="Nishida H."/>
            <person name="Nagatsuka Y."/>
            <person name="Sugiyama J."/>
        </authorList>
    </citation>
    <scope>NUCLEOTIDE SEQUENCE [LARGE SCALE GENOMIC DNA]</scope>
    <source>
        <strain evidence="11">CBS 9802 / IAM 14324 / JCM 22182 / KY 12970</strain>
    </source>
</reference>
<reference evidence="10 11" key="2">
    <citation type="journal article" date="2012" name="Open Biol.">
        <title>Characteristics of nucleosomes and linker DNA regions on the genome of the basidiomycete Mixia osmundae revealed by mono- and dinucleosome mapping.</title>
        <authorList>
            <person name="Nishida H."/>
            <person name="Kondo S."/>
            <person name="Matsumoto T."/>
            <person name="Suzuki Y."/>
            <person name="Yoshikawa H."/>
            <person name="Taylor T.D."/>
            <person name="Sugiyama J."/>
        </authorList>
    </citation>
    <scope>NUCLEOTIDE SEQUENCE [LARGE SCALE GENOMIC DNA]</scope>
    <source>
        <strain evidence="11">CBS 9802 / IAM 14324 / JCM 22182 / KY 12970</strain>
    </source>
</reference>
<dbReference type="GO" id="GO:0005634">
    <property type="term" value="C:nucleus"/>
    <property type="evidence" value="ECO:0007669"/>
    <property type="project" value="UniProtKB-SubCell"/>
</dbReference>
<keyword evidence="6" id="KW-0539">Nucleus</keyword>
<evidence type="ECO:0000256" key="3">
    <source>
        <dbReference type="ARBA" id="ARBA00022618"/>
    </source>
</evidence>
<organism evidence="10 11">
    <name type="scientific">Mixia osmundae (strain CBS 9802 / IAM 14324 / JCM 22182 / KY 12970)</name>
    <dbReference type="NCBI Taxonomy" id="764103"/>
    <lineage>
        <taxon>Eukaryota</taxon>
        <taxon>Fungi</taxon>
        <taxon>Dikarya</taxon>
        <taxon>Basidiomycota</taxon>
        <taxon>Pucciniomycotina</taxon>
        <taxon>Mixiomycetes</taxon>
        <taxon>Mixiales</taxon>
        <taxon>Mixiaceae</taxon>
        <taxon>Mixia</taxon>
    </lineage>
</organism>
<dbReference type="OrthoDB" id="5565328at2759"/>
<dbReference type="HOGENOM" id="CLU_305245_0_0_1"/>
<evidence type="ECO:0000256" key="6">
    <source>
        <dbReference type="ARBA" id="ARBA00023242"/>
    </source>
</evidence>
<protein>
    <submittedName>
        <fullName evidence="10">Uncharacterized protein</fullName>
    </submittedName>
</protein>
<proteinExistence type="inferred from homology"/>
<evidence type="ECO:0000256" key="5">
    <source>
        <dbReference type="ARBA" id="ARBA00022829"/>
    </source>
</evidence>
<keyword evidence="4" id="KW-0498">Mitosis</keyword>
<evidence type="ECO:0000256" key="1">
    <source>
        <dbReference type="ARBA" id="ARBA00004123"/>
    </source>
</evidence>
<feature type="compositionally biased region" description="Polar residues" evidence="8">
    <location>
        <begin position="314"/>
        <end position="338"/>
    </location>
</feature>
<sequence>MVFCLLLLVATVCASTRANLRARHYDLQSYELVMCAQAYSIVIVMRERDDLPGTYLWIRHDQLSGRVVFEDGSERGVIAELTLTPDDYTDHRLCQPHKQAPTDARCNPAAIGHPKEVTWCTPGFEWAVKAATPYEEDKYTYTVLITARCQASRDVTMSRVFVQAPAVGEPPLVLSFDLDEPDEVGRRSVHPATESVTGRFQLDVVDRDAEGTRFALYELETNIMPETIHCGEWRKCCSARSSIKFYIRSDDGNLTVQESSTQLHCENGPWTPQYRSCSVATARLLQPKPLTECVAHSEPMRPYQASSPDEARMPSSSNPSELVSASTRRQRVQLSEETTPTKRHRSMLSTGTLSPSDTVIEDEVNVQESRPIASVPVAIQLIHTATCHLKAAQRLAPLLARRPEFIEPFVRESKQRPGRSTRAYAELVMRHRRFVHAAVVYLRHCIALASDRRTVSIELELVARALLADTLLTETQDTSEASEITTKGLTLAQRSPDYLEFRCRFYDLQYRIAIAQNQHRFAETTLQRAITMLKRSDKPPPHYLYHFMFRKSNNSNSLALRNLREIETLARSRDDTGVVSAAQLQMATLAARLLDAKLLDSTLVQLLGPEGQEVDSDSQGMIDIAASMLRALHQTRTHADIKPAKSTLKRVHAMLDATEATENETKIEILASLNVTLPPYSAIYAYAFLVSMAVHRDPIGKTPRSLLYAEEGLSCADARLEGSPDSLPSSCSSVDIIAGFEEAAKLKRDVLTLSFETHLARGDLAKATSILTELIDHCERFHRLPESYQRLALLLGMLDHARGDLTHALPVMQVASTGNSPEAHTAKLSLQLLETGASMISVHDSTPGMRAASLIVQAVKCRQLVQTKRYLSSALQISNDASMNYLKPLILALLANLFAHTRSDQANKMVSMSQSLAVGLAANKTAEHPTHNVKLFDWLAAQQSKLATTTNTEN</sequence>
<comment type="similarity">
    <text evidence="2">Belongs to the SCC4/mau-2 family.</text>
</comment>
<evidence type="ECO:0000256" key="8">
    <source>
        <dbReference type="SAM" id="MobiDB-lite"/>
    </source>
</evidence>
<keyword evidence="5" id="KW-0159">Chromosome partition</keyword>
<dbReference type="GO" id="GO:0007059">
    <property type="term" value="P:chromosome segregation"/>
    <property type="evidence" value="ECO:0007669"/>
    <property type="project" value="UniProtKB-KW"/>
</dbReference>
<feature type="region of interest" description="Disordered" evidence="8">
    <location>
        <begin position="297"/>
        <end position="355"/>
    </location>
</feature>
<comment type="subcellular location">
    <subcellularLocation>
        <location evidence="1">Nucleus</location>
    </subcellularLocation>
</comment>
<dbReference type="GO" id="GO:0007064">
    <property type="term" value="P:mitotic sister chromatid cohesion"/>
    <property type="evidence" value="ECO:0007669"/>
    <property type="project" value="InterPro"/>
</dbReference>
<evidence type="ECO:0000256" key="7">
    <source>
        <dbReference type="ARBA" id="ARBA00023306"/>
    </source>
</evidence>
<dbReference type="eggNOG" id="ENOG502RSDJ">
    <property type="taxonomic scope" value="Eukaryota"/>
</dbReference>
<keyword evidence="11" id="KW-1185">Reference proteome</keyword>
<dbReference type="AlphaFoldDB" id="G7E164"/>
<feature type="chain" id="PRO_5003492337" evidence="9">
    <location>
        <begin position="19"/>
        <end position="954"/>
    </location>
</feature>
<evidence type="ECO:0000256" key="9">
    <source>
        <dbReference type="SAM" id="SignalP"/>
    </source>
</evidence>
<evidence type="ECO:0000256" key="2">
    <source>
        <dbReference type="ARBA" id="ARBA00008585"/>
    </source>
</evidence>
<evidence type="ECO:0000313" key="11">
    <source>
        <dbReference type="Proteomes" id="UP000009131"/>
    </source>
</evidence>
<keyword evidence="9" id="KW-0732">Signal</keyword>
<accession>G7E164</accession>
<dbReference type="GO" id="GO:0051301">
    <property type="term" value="P:cell division"/>
    <property type="evidence" value="ECO:0007669"/>
    <property type="project" value="UniProtKB-KW"/>
</dbReference>
<dbReference type="EMBL" id="BABT02000102">
    <property type="protein sequence ID" value="GAA96574.1"/>
    <property type="molecule type" value="Genomic_DNA"/>
</dbReference>
<comment type="caution">
    <text evidence="10">The sequence shown here is derived from an EMBL/GenBank/DDBJ whole genome shotgun (WGS) entry which is preliminary data.</text>
</comment>
<dbReference type="InterPro" id="IPR019440">
    <property type="entry name" value="MAU2"/>
</dbReference>
<dbReference type="InParanoid" id="G7E164"/>
<evidence type="ECO:0000313" key="10">
    <source>
        <dbReference type="EMBL" id="GAA96574.1"/>
    </source>
</evidence>
<gene>
    <name evidence="10" type="primary">Mo03243</name>
    <name evidence="10" type="ORF">E5Q_03243</name>
</gene>
<evidence type="ECO:0000256" key="4">
    <source>
        <dbReference type="ARBA" id="ARBA00022776"/>
    </source>
</evidence>